<dbReference type="GO" id="GO:0017148">
    <property type="term" value="P:negative regulation of translation"/>
    <property type="evidence" value="ECO:0007669"/>
    <property type="project" value="UniProtKB-UniRule"/>
</dbReference>
<sequence length="116" mass="13103">MNSKEIALLAAKVLDQKKAQDIVCIDISVKSSFADYFILASGNSERQIKSLSDDVDDEFSKNEIFAKSVEGQPSSGWILMDFGDVIVNVLTTEMRQRYNIEKVWGDCEFLELDLED</sequence>
<evidence type="ECO:0000313" key="3">
    <source>
        <dbReference type="EMBL" id="QHI73690.1"/>
    </source>
</evidence>
<keyword evidence="4" id="KW-1185">Reference proteome</keyword>
<dbReference type="InterPro" id="IPR004394">
    <property type="entry name" value="Iojap/RsfS/C7orf30"/>
</dbReference>
<comment type="subcellular location">
    <subcellularLocation>
        <location evidence="2">Cytoplasm</location>
    </subcellularLocation>
</comment>
<dbReference type="InterPro" id="IPR043519">
    <property type="entry name" value="NT_sf"/>
</dbReference>
<dbReference type="Proteomes" id="UP000463883">
    <property type="component" value="Chromosome"/>
</dbReference>
<protein>
    <recommendedName>
        <fullName evidence="2">Ribosomal silencing factor RsfS</fullName>
    </recommendedName>
</protein>
<dbReference type="EMBL" id="CP047591">
    <property type="protein sequence ID" value="QHI73690.1"/>
    <property type="molecule type" value="Genomic_DNA"/>
</dbReference>
<evidence type="ECO:0000256" key="1">
    <source>
        <dbReference type="ARBA" id="ARBA00010574"/>
    </source>
</evidence>
<accession>A0A6P1MG66</accession>
<dbReference type="Pfam" id="PF02410">
    <property type="entry name" value="RsfS"/>
    <property type="match status" value="1"/>
</dbReference>
<dbReference type="GO" id="GO:0005737">
    <property type="term" value="C:cytoplasm"/>
    <property type="evidence" value="ECO:0007669"/>
    <property type="project" value="UniProtKB-SubCell"/>
</dbReference>
<organism evidence="3 4">
    <name type="scientific">Aminipila terrae</name>
    <dbReference type="NCBI Taxonomy" id="2697030"/>
    <lineage>
        <taxon>Bacteria</taxon>
        <taxon>Bacillati</taxon>
        <taxon>Bacillota</taxon>
        <taxon>Clostridia</taxon>
        <taxon>Peptostreptococcales</taxon>
        <taxon>Anaerovoracaceae</taxon>
        <taxon>Aminipila</taxon>
    </lineage>
</organism>
<comment type="subunit">
    <text evidence="2">Interacts with ribosomal protein uL14 (rplN).</text>
</comment>
<gene>
    <name evidence="2 3" type="primary">rsfS</name>
    <name evidence="3" type="ORF">Ami3637_16065</name>
</gene>
<evidence type="ECO:0000313" key="4">
    <source>
        <dbReference type="Proteomes" id="UP000463883"/>
    </source>
</evidence>
<name>A0A6P1MG66_9FIRM</name>
<comment type="similarity">
    <text evidence="1 2">Belongs to the Iojap/RsfS family.</text>
</comment>
<dbReference type="KEGG" id="amic:Ami3637_16065"/>
<keyword evidence="2" id="KW-0678">Repressor</keyword>
<reference evidence="3 4" key="1">
    <citation type="submission" date="2020-01" db="EMBL/GenBank/DDBJ databases">
        <title>Genomic analysis of Aminipila sp. CBA3637.</title>
        <authorList>
            <person name="Kim Y.B."/>
            <person name="Roh S.W."/>
        </authorList>
    </citation>
    <scope>NUCLEOTIDE SEQUENCE [LARGE SCALE GENOMIC DNA]</scope>
    <source>
        <strain evidence="3 4">CBA3637</strain>
    </source>
</reference>
<dbReference type="AlphaFoldDB" id="A0A6P1MG66"/>
<dbReference type="PANTHER" id="PTHR21043:SF0">
    <property type="entry name" value="MITOCHONDRIAL ASSEMBLY OF RIBOSOMAL LARGE SUBUNIT PROTEIN 1"/>
    <property type="match status" value="1"/>
</dbReference>
<dbReference type="GO" id="GO:0043023">
    <property type="term" value="F:ribosomal large subunit binding"/>
    <property type="evidence" value="ECO:0007669"/>
    <property type="project" value="TreeGrafter"/>
</dbReference>
<dbReference type="SUPFAM" id="SSF81301">
    <property type="entry name" value="Nucleotidyltransferase"/>
    <property type="match status" value="1"/>
</dbReference>
<comment type="function">
    <text evidence="2">Functions as a ribosomal silencing factor. Interacts with ribosomal protein uL14 (rplN), blocking formation of intersubunit bridge B8. Prevents association of the 30S and 50S ribosomal subunits and the formation of functional ribosomes, thus repressing translation.</text>
</comment>
<proteinExistence type="inferred from homology"/>
<keyword evidence="2" id="KW-0963">Cytoplasm</keyword>
<dbReference type="Gene3D" id="3.30.460.10">
    <property type="entry name" value="Beta Polymerase, domain 2"/>
    <property type="match status" value="1"/>
</dbReference>
<evidence type="ECO:0000256" key="2">
    <source>
        <dbReference type="HAMAP-Rule" id="MF_01477"/>
    </source>
</evidence>
<dbReference type="HAMAP" id="MF_01477">
    <property type="entry name" value="Iojap_RsfS"/>
    <property type="match status" value="1"/>
</dbReference>
<keyword evidence="2" id="KW-0810">Translation regulation</keyword>
<dbReference type="GO" id="GO:0090071">
    <property type="term" value="P:negative regulation of ribosome biogenesis"/>
    <property type="evidence" value="ECO:0007669"/>
    <property type="project" value="UniProtKB-UniRule"/>
</dbReference>
<dbReference type="GO" id="GO:0042256">
    <property type="term" value="P:cytosolic ribosome assembly"/>
    <property type="evidence" value="ECO:0007669"/>
    <property type="project" value="UniProtKB-UniRule"/>
</dbReference>
<dbReference type="NCBIfam" id="TIGR00090">
    <property type="entry name" value="rsfS_iojap_ybeB"/>
    <property type="match status" value="1"/>
</dbReference>
<dbReference type="PANTHER" id="PTHR21043">
    <property type="entry name" value="IOJAP SUPERFAMILY ORTHOLOG"/>
    <property type="match status" value="1"/>
</dbReference>
<dbReference type="RefSeq" id="WP_162363455.1">
    <property type="nucleotide sequence ID" value="NZ_CP047591.1"/>
</dbReference>